<dbReference type="InterPro" id="IPR017900">
    <property type="entry name" value="4Fe4S_Fe_S_CS"/>
</dbReference>
<dbReference type="PROSITE" id="PS00198">
    <property type="entry name" value="4FE4S_FER_1"/>
    <property type="match status" value="1"/>
</dbReference>
<evidence type="ECO:0000259" key="4">
    <source>
        <dbReference type="PROSITE" id="PS51379"/>
    </source>
</evidence>
<dbReference type="Gene3D" id="3.30.70.20">
    <property type="match status" value="1"/>
</dbReference>
<accession>A0ABW0TEM3</accession>
<evidence type="ECO:0000256" key="2">
    <source>
        <dbReference type="ARBA" id="ARBA00023004"/>
    </source>
</evidence>
<evidence type="ECO:0000313" key="5">
    <source>
        <dbReference type="EMBL" id="MFC5587772.1"/>
    </source>
</evidence>
<sequence length="56" mass="6280">MVLRKGENQYFINPDSCIECSACVASCPAEAIYHEDDLPEGEKSIFEEAKLHFDVS</sequence>
<name>A0ABW0TEM3_9BACL</name>
<feature type="domain" description="4Fe-4S ferredoxin-type" evidence="4">
    <location>
        <begin position="8"/>
        <end position="37"/>
    </location>
</feature>
<reference evidence="6" key="1">
    <citation type="journal article" date="2019" name="Int. J. Syst. Evol. Microbiol.">
        <title>The Global Catalogue of Microorganisms (GCM) 10K type strain sequencing project: providing services to taxonomists for standard genome sequencing and annotation.</title>
        <authorList>
            <consortium name="The Broad Institute Genomics Platform"/>
            <consortium name="The Broad Institute Genome Sequencing Center for Infectious Disease"/>
            <person name="Wu L."/>
            <person name="Ma J."/>
        </authorList>
    </citation>
    <scope>NUCLEOTIDE SEQUENCE [LARGE SCALE GENOMIC DNA]</scope>
    <source>
        <strain evidence="6">CGMCC 4.1434</strain>
    </source>
</reference>
<organism evidence="5 6">
    <name type="scientific">Sporosarcina soli</name>
    <dbReference type="NCBI Taxonomy" id="334736"/>
    <lineage>
        <taxon>Bacteria</taxon>
        <taxon>Bacillati</taxon>
        <taxon>Bacillota</taxon>
        <taxon>Bacilli</taxon>
        <taxon>Bacillales</taxon>
        <taxon>Caryophanaceae</taxon>
        <taxon>Sporosarcina</taxon>
    </lineage>
</organism>
<keyword evidence="1" id="KW-0479">Metal-binding</keyword>
<keyword evidence="3" id="KW-0411">Iron-sulfur</keyword>
<keyword evidence="6" id="KW-1185">Reference proteome</keyword>
<dbReference type="Proteomes" id="UP001596109">
    <property type="component" value="Unassembled WGS sequence"/>
</dbReference>
<dbReference type="RefSeq" id="WP_381430569.1">
    <property type="nucleotide sequence ID" value="NZ_JBHSNO010000001.1"/>
</dbReference>
<dbReference type="Pfam" id="PF00037">
    <property type="entry name" value="Fer4"/>
    <property type="match status" value="1"/>
</dbReference>
<protein>
    <submittedName>
        <fullName evidence="5">4Fe-4S binding protein</fullName>
    </submittedName>
</protein>
<evidence type="ECO:0000313" key="6">
    <source>
        <dbReference type="Proteomes" id="UP001596109"/>
    </source>
</evidence>
<dbReference type="SUPFAM" id="SSF54862">
    <property type="entry name" value="4Fe-4S ferredoxins"/>
    <property type="match status" value="1"/>
</dbReference>
<keyword evidence="2" id="KW-0408">Iron</keyword>
<evidence type="ECO:0000256" key="1">
    <source>
        <dbReference type="ARBA" id="ARBA00022723"/>
    </source>
</evidence>
<gene>
    <name evidence="5" type="ORF">ACFPRA_02475</name>
</gene>
<dbReference type="PROSITE" id="PS51379">
    <property type="entry name" value="4FE4S_FER_2"/>
    <property type="match status" value="1"/>
</dbReference>
<evidence type="ECO:0000256" key="3">
    <source>
        <dbReference type="ARBA" id="ARBA00023014"/>
    </source>
</evidence>
<dbReference type="EMBL" id="JBHSNO010000001">
    <property type="protein sequence ID" value="MFC5587772.1"/>
    <property type="molecule type" value="Genomic_DNA"/>
</dbReference>
<comment type="caution">
    <text evidence="5">The sequence shown here is derived from an EMBL/GenBank/DDBJ whole genome shotgun (WGS) entry which is preliminary data.</text>
</comment>
<proteinExistence type="predicted"/>
<dbReference type="InterPro" id="IPR017896">
    <property type="entry name" value="4Fe4S_Fe-S-bd"/>
</dbReference>